<name>A0A2W2DQ55_9ACTN</name>
<dbReference type="InterPro" id="IPR036390">
    <property type="entry name" value="WH_DNA-bd_sf"/>
</dbReference>
<dbReference type="Gene3D" id="1.20.120.530">
    <property type="entry name" value="GntR ligand-binding domain-like"/>
    <property type="match status" value="1"/>
</dbReference>
<evidence type="ECO:0000259" key="5">
    <source>
        <dbReference type="PROSITE" id="PS50949"/>
    </source>
</evidence>
<evidence type="ECO:0000256" key="1">
    <source>
        <dbReference type="ARBA" id="ARBA00023015"/>
    </source>
</evidence>
<keyword evidence="7" id="KW-1185">Reference proteome</keyword>
<dbReference type="Proteomes" id="UP000249304">
    <property type="component" value="Unassembled WGS sequence"/>
</dbReference>
<protein>
    <submittedName>
        <fullName evidence="6">GntR family transcriptional regulator</fullName>
    </submittedName>
</protein>
<gene>
    <name evidence="6" type="ORF">C1J01_28070</name>
</gene>
<dbReference type="PROSITE" id="PS50949">
    <property type="entry name" value="HTH_GNTR"/>
    <property type="match status" value="1"/>
</dbReference>
<dbReference type="PANTHER" id="PTHR43537">
    <property type="entry name" value="TRANSCRIPTIONAL REGULATOR, GNTR FAMILY"/>
    <property type="match status" value="1"/>
</dbReference>
<dbReference type="InterPro" id="IPR011711">
    <property type="entry name" value="GntR_C"/>
</dbReference>
<dbReference type="InterPro" id="IPR036388">
    <property type="entry name" value="WH-like_DNA-bd_sf"/>
</dbReference>
<dbReference type="SUPFAM" id="SSF46785">
    <property type="entry name" value="Winged helix' DNA-binding domain"/>
    <property type="match status" value="1"/>
</dbReference>
<dbReference type="InterPro" id="IPR008920">
    <property type="entry name" value="TF_FadR/GntR_C"/>
</dbReference>
<evidence type="ECO:0000256" key="2">
    <source>
        <dbReference type="ARBA" id="ARBA00023125"/>
    </source>
</evidence>
<feature type="domain" description="HTH gntR-type" evidence="5">
    <location>
        <begin position="19"/>
        <end position="86"/>
    </location>
</feature>
<organism evidence="6 7">
    <name type="scientific">Nonomuraea aridisoli</name>
    <dbReference type="NCBI Taxonomy" id="2070368"/>
    <lineage>
        <taxon>Bacteria</taxon>
        <taxon>Bacillati</taxon>
        <taxon>Actinomycetota</taxon>
        <taxon>Actinomycetes</taxon>
        <taxon>Streptosporangiales</taxon>
        <taxon>Streptosporangiaceae</taxon>
        <taxon>Nonomuraea</taxon>
    </lineage>
</organism>
<dbReference type="EMBL" id="POUD01000138">
    <property type="protein sequence ID" value="PZG14062.1"/>
    <property type="molecule type" value="Genomic_DNA"/>
</dbReference>
<evidence type="ECO:0000256" key="4">
    <source>
        <dbReference type="SAM" id="MobiDB-lite"/>
    </source>
</evidence>
<evidence type="ECO:0000313" key="7">
    <source>
        <dbReference type="Proteomes" id="UP000249304"/>
    </source>
</evidence>
<dbReference type="Gene3D" id="1.10.10.10">
    <property type="entry name" value="Winged helix-like DNA-binding domain superfamily/Winged helix DNA-binding domain"/>
    <property type="match status" value="1"/>
</dbReference>
<dbReference type="Pfam" id="PF00392">
    <property type="entry name" value="GntR"/>
    <property type="match status" value="1"/>
</dbReference>
<proteinExistence type="predicted"/>
<dbReference type="SMART" id="SM00345">
    <property type="entry name" value="HTH_GNTR"/>
    <property type="match status" value="1"/>
</dbReference>
<dbReference type="GO" id="GO:0003700">
    <property type="term" value="F:DNA-binding transcription factor activity"/>
    <property type="evidence" value="ECO:0007669"/>
    <property type="project" value="InterPro"/>
</dbReference>
<keyword evidence="1" id="KW-0805">Transcription regulation</keyword>
<accession>A0A2W2DQ55</accession>
<reference evidence="6 7" key="1">
    <citation type="submission" date="2018-01" db="EMBL/GenBank/DDBJ databases">
        <title>Draft genome sequence of Nonomuraea sp. KC333.</title>
        <authorList>
            <person name="Sahin N."/>
            <person name="Saygin H."/>
            <person name="Ay H."/>
        </authorList>
    </citation>
    <scope>NUCLEOTIDE SEQUENCE [LARGE SCALE GENOMIC DNA]</scope>
    <source>
        <strain evidence="6 7">KC333</strain>
    </source>
</reference>
<dbReference type="CDD" id="cd07377">
    <property type="entry name" value="WHTH_GntR"/>
    <property type="match status" value="1"/>
</dbReference>
<dbReference type="OrthoDB" id="8664638at2"/>
<keyword evidence="3" id="KW-0804">Transcription</keyword>
<comment type="caution">
    <text evidence="6">The sequence shown here is derived from an EMBL/GenBank/DDBJ whole genome shotgun (WGS) entry which is preliminary data.</text>
</comment>
<dbReference type="Pfam" id="PF07729">
    <property type="entry name" value="FCD"/>
    <property type="match status" value="1"/>
</dbReference>
<feature type="region of interest" description="Disordered" evidence="4">
    <location>
        <begin position="214"/>
        <end position="251"/>
    </location>
</feature>
<dbReference type="InterPro" id="IPR000524">
    <property type="entry name" value="Tscrpt_reg_HTH_GntR"/>
</dbReference>
<dbReference type="PANTHER" id="PTHR43537:SF45">
    <property type="entry name" value="GNTR FAMILY REGULATORY PROTEIN"/>
    <property type="match status" value="1"/>
</dbReference>
<sequence>MLLSEQTGQSAAAKIPRPATLRESVIEAIQELIVSGQLKPGQHLVESELAGLLGVSRQPVREALQQLSGEGWVDLHPGQGAFVHVPTVQEADQLLAVRALLETESARLAAKHAGEDGVRRLRELCEQGIAAVKSDDVDTAVALNSDLHSLVTALSGNAVLAELAAQVARRVRWYHTPVARRRGMASWDEHTQLIDAIEAGDERRAAKIMREHTEHTRVSYMAQRENEPAEPAPKPVRRRRPRTPYRDSGAD</sequence>
<dbReference type="AlphaFoldDB" id="A0A2W2DQ55"/>
<evidence type="ECO:0000256" key="3">
    <source>
        <dbReference type="ARBA" id="ARBA00023163"/>
    </source>
</evidence>
<dbReference type="PRINTS" id="PR00035">
    <property type="entry name" value="HTHGNTR"/>
</dbReference>
<dbReference type="SMART" id="SM00895">
    <property type="entry name" value="FCD"/>
    <property type="match status" value="1"/>
</dbReference>
<keyword evidence="2" id="KW-0238">DNA-binding</keyword>
<dbReference type="RefSeq" id="WP_111181980.1">
    <property type="nucleotide sequence ID" value="NZ_POUD01000138.1"/>
</dbReference>
<dbReference type="SUPFAM" id="SSF48008">
    <property type="entry name" value="GntR ligand-binding domain-like"/>
    <property type="match status" value="1"/>
</dbReference>
<dbReference type="GO" id="GO:0003677">
    <property type="term" value="F:DNA binding"/>
    <property type="evidence" value="ECO:0007669"/>
    <property type="project" value="UniProtKB-KW"/>
</dbReference>
<evidence type="ECO:0000313" key="6">
    <source>
        <dbReference type="EMBL" id="PZG14062.1"/>
    </source>
</evidence>